<evidence type="ECO:0000256" key="4">
    <source>
        <dbReference type="ARBA" id="ARBA00022679"/>
    </source>
</evidence>
<feature type="domain" description="Mannose-1-phosphate guanyltransferase C-terminal" evidence="8">
    <location>
        <begin position="280"/>
        <end position="385"/>
    </location>
</feature>
<dbReference type="FunFam" id="3.90.550.10:FF:000013">
    <property type="entry name" value="mannose-1-phosphate guanyltransferase beta"/>
    <property type="match status" value="1"/>
</dbReference>
<comment type="similarity">
    <text evidence="2">Belongs to the transferase hexapeptide repeat family.</text>
</comment>
<name>Q4UEZ4_THEAN</name>
<dbReference type="InterPro" id="IPR045233">
    <property type="entry name" value="GMPPB_N"/>
</dbReference>
<dbReference type="Gene3D" id="3.90.550.10">
    <property type="entry name" value="Spore Coat Polysaccharide Biosynthesis Protein SpsA, Chain A"/>
    <property type="match status" value="1"/>
</dbReference>
<keyword evidence="5" id="KW-0547">Nucleotide-binding</keyword>
<evidence type="ECO:0000313" key="9">
    <source>
        <dbReference type="EMBL" id="CAI74345.1"/>
    </source>
</evidence>
<dbReference type="GO" id="GO:0005525">
    <property type="term" value="F:GTP binding"/>
    <property type="evidence" value="ECO:0007669"/>
    <property type="project" value="UniProtKB-KW"/>
</dbReference>
<dbReference type="VEuPathDB" id="PiroplasmaDB:TA14300"/>
<dbReference type="OrthoDB" id="1733332at2759"/>
<dbReference type="CDD" id="cd06425">
    <property type="entry name" value="M1P_guanylylT_B_like_N"/>
    <property type="match status" value="1"/>
</dbReference>
<evidence type="ECO:0000256" key="3">
    <source>
        <dbReference type="ARBA" id="ARBA00012387"/>
    </source>
</evidence>
<dbReference type="InParanoid" id="Q4UEZ4"/>
<sequence length="389" mass="43383">MKSVILAGGYGTRIRPLTLSVPKPLVDFCNRPVIEHQIQACKNAGFDHVIIAVTEHHNITEPIKNLAEKYSIRIDFSTESTPLGTAGPLRLAKDLICSDDDSDDFVVFNSDIICNYPLKELLESHRKKSAKVTIMVTTVENSSEFGVILHDENGLIKSFLEKPKNATSNTINAGVYVLSKEVLDHIPLKNYSIEKQFFPKYLKYNSSYIYKLNGFWSDIGKPTGYLNGQNLFLSHVQGLEANSCKSNHDLRDGDFSPLISAENSFETDSSYKSTETKFRHPVLIHPTGVIGNDCVIGPNVCIGPNVVIGDGCRILNSTLFKEVRVESYCYIADSIIGWKSLIKQWCRIEGLSVFGENVIVDESLYIRGCIVLPHKTINSSVYEEGRVII</sequence>
<evidence type="ECO:0000256" key="2">
    <source>
        <dbReference type="ARBA" id="ARBA00007274"/>
    </source>
</evidence>
<keyword evidence="10" id="KW-1185">Reference proteome</keyword>
<proteinExistence type="inferred from homology"/>
<protein>
    <recommendedName>
        <fullName evidence="3">mannose-1-phosphate guanylyltransferase</fullName>
        <ecNumber evidence="3">2.7.7.13</ecNumber>
    </recommendedName>
</protein>
<dbReference type="KEGG" id="tan:TA14300"/>
<keyword evidence="4 9" id="KW-0808">Transferase</keyword>
<organism evidence="9 10">
    <name type="scientific">Theileria annulata</name>
    <dbReference type="NCBI Taxonomy" id="5874"/>
    <lineage>
        <taxon>Eukaryota</taxon>
        <taxon>Sar</taxon>
        <taxon>Alveolata</taxon>
        <taxon>Apicomplexa</taxon>
        <taxon>Aconoidasida</taxon>
        <taxon>Piroplasmida</taxon>
        <taxon>Theileriidae</taxon>
        <taxon>Theileria</taxon>
    </lineage>
</organism>
<gene>
    <name evidence="9" type="ORF">TA14300</name>
</gene>
<dbReference type="eggNOG" id="KOG1322">
    <property type="taxonomic scope" value="Eukaryota"/>
</dbReference>
<accession>Q4UEZ4</accession>
<dbReference type="EC" id="2.7.7.13" evidence="3"/>
<dbReference type="PANTHER" id="PTHR22572">
    <property type="entry name" value="SUGAR-1-PHOSPHATE GUANYL TRANSFERASE"/>
    <property type="match status" value="1"/>
</dbReference>
<evidence type="ECO:0000256" key="5">
    <source>
        <dbReference type="ARBA" id="ARBA00022741"/>
    </source>
</evidence>
<dbReference type="InterPro" id="IPR050486">
    <property type="entry name" value="Mannose-1P_guanyltransferase"/>
</dbReference>
<comment type="pathway">
    <text evidence="1">Nucleotide-sugar biosynthesis; GDP-alpha-D-mannose biosynthesis; GDP-alpha-D-mannose from alpha-D-mannose 1-phosphate (GTP route): step 1/1.</text>
</comment>
<dbReference type="GO" id="GO:0004475">
    <property type="term" value="F:mannose-1-phosphate guanylyltransferase (GTP) activity"/>
    <property type="evidence" value="ECO:0007669"/>
    <property type="project" value="UniProtKB-EC"/>
</dbReference>
<dbReference type="Pfam" id="PF25087">
    <property type="entry name" value="GMPPB_C"/>
    <property type="match status" value="1"/>
</dbReference>
<dbReference type="AlphaFoldDB" id="Q4UEZ4"/>
<dbReference type="InterPro" id="IPR005835">
    <property type="entry name" value="NTP_transferase_dom"/>
</dbReference>
<keyword evidence="9" id="KW-0548">Nucleotidyltransferase</keyword>
<feature type="domain" description="Nucleotidyl transferase" evidence="7">
    <location>
        <begin position="2"/>
        <end position="230"/>
    </location>
</feature>
<dbReference type="RefSeq" id="XP_952077.1">
    <property type="nucleotide sequence ID" value="XM_946984.1"/>
</dbReference>
<dbReference type="Gene3D" id="2.160.10.10">
    <property type="entry name" value="Hexapeptide repeat proteins"/>
    <property type="match status" value="1"/>
</dbReference>
<dbReference type="GeneID" id="3861636"/>
<dbReference type="InterPro" id="IPR029044">
    <property type="entry name" value="Nucleotide-diphossugar_trans"/>
</dbReference>
<dbReference type="OMA" id="GPNCWIC"/>
<dbReference type="EMBL" id="CR940348">
    <property type="protein sequence ID" value="CAI74345.1"/>
    <property type="molecule type" value="Genomic_DNA"/>
</dbReference>
<reference evidence="9 10" key="1">
    <citation type="journal article" date="2005" name="Science">
        <title>Genome of the host-cell transforming parasite Theileria annulata compared with T. parva.</title>
        <authorList>
            <person name="Pain A."/>
            <person name="Renauld H."/>
            <person name="Berriman M."/>
            <person name="Murphy L."/>
            <person name="Yeats C.A."/>
            <person name="Weir W."/>
            <person name="Kerhornou A."/>
            <person name="Aslett M."/>
            <person name="Bishop R."/>
            <person name="Bouchier C."/>
            <person name="Cochet M."/>
            <person name="Coulson R.M.R."/>
            <person name="Cronin A."/>
            <person name="de Villiers E.P."/>
            <person name="Fraser A."/>
            <person name="Fosker N."/>
            <person name="Gardner M."/>
            <person name="Goble A."/>
            <person name="Griffiths-Jones S."/>
            <person name="Harris D.E."/>
            <person name="Katzer F."/>
            <person name="Larke N."/>
            <person name="Lord A."/>
            <person name="Maser P."/>
            <person name="McKellar S."/>
            <person name="Mooney P."/>
            <person name="Morton F."/>
            <person name="Nene V."/>
            <person name="O'Neil S."/>
            <person name="Price C."/>
            <person name="Quail M.A."/>
            <person name="Rabbinowitsch E."/>
            <person name="Rawlings N.D."/>
            <person name="Rutter S."/>
            <person name="Saunders D."/>
            <person name="Seeger K."/>
            <person name="Shah T."/>
            <person name="Squares R."/>
            <person name="Squares S."/>
            <person name="Tivey A."/>
            <person name="Walker A.R."/>
            <person name="Woodward J."/>
            <person name="Dobbelaere D.A.E."/>
            <person name="Langsley G."/>
            <person name="Rajandream M.A."/>
            <person name="McKeever D."/>
            <person name="Shiels B."/>
            <person name="Tait A."/>
            <person name="Barrell B.G."/>
            <person name="Hall N."/>
        </authorList>
    </citation>
    <scope>NUCLEOTIDE SEQUENCE [LARGE SCALE GENOMIC DNA]</scope>
    <source>
        <strain evidence="10">Ankara</strain>
    </source>
</reference>
<dbReference type="UniPathway" id="UPA00126">
    <property type="reaction ID" value="UER00930"/>
</dbReference>
<evidence type="ECO:0000313" key="10">
    <source>
        <dbReference type="Proteomes" id="UP000001950"/>
    </source>
</evidence>
<keyword evidence="6" id="KW-0342">GTP-binding</keyword>
<dbReference type="Proteomes" id="UP000001950">
    <property type="component" value="Chromosome 2"/>
</dbReference>
<evidence type="ECO:0000256" key="6">
    <source>
        <dbReference type="ARBA" id="ARBA00023134"/>
    </source>
</evidence>
<evidence type="ECO:0000259" key="8">
    <source>
        <dbReference type="Pfam" id="PF25087"/>
    </source>
</evidence>
<evidence type="ECO:0000256" key="1">
    <source>
        <dbReference type="ARBA" id="ARBA00004823"/>
    </source>
</evidence>
<dbReference type="Pfam" id="PF00483">
    <property type="entry name" value="NTP_transferase"/>
    <property type="match status" value="1"/>
</dbReference>
<dbReference type="InterPro" id="IPR056729">
    <property type="entry name" value="GMPPB_C"/>
</dbReference>
<dbReference type="FunCoup" id="Q4UEZ4">
    <property type="interactions" value="107"/>
</dbReference>
<dbReference type="GO" id="GO:0009298">
    <property type="term" value="P:GDP-mannose biosynthetic process"/>
    <property type="evidence" value="ECO:0007669"/>
    <property type="project" value="UniProtKB-UniPathway"/>
</dbReference>
<dbReference type="SUPFAM" id="SSF53448">
    <property type="entry name" value="Nucleotide-diphospho-sugar transferases"/>
    <property type="match status" value="1"/>
</dbReference>
<evidence type="ECO:0000259" key="7">
    <source>
        <dbReference type="Pfam" id="PF00483"/>
    </source>
</evidence>
<dbReference type="STRING" id="5874.Q4UEZ4"/>